<dbReference type="InterPro" id="IPR013099">
    <property type="entry name" value="K_chnl_dom"/>
</dbReference>
<evidence type="ECO:0000256" key="9">
    <source>
        <dbReference type="ARBA" id="ARBA00023136"/>
    </source>
</evidence>
<gene>
    <name evidence="14" type="ORF">GCM10010515_26490</name>
</gene>
<comment type="subcellular location">
    <subcellularLocation>
        <location evidence="1">Membrane</location>
        <topology evidence="1">Multi-pass membrane protein</topology>
    </subcellularLocation>
</comment>
<feature type="transmembrane region" description="Helical" evidence="12">
    <location>
        <begin position="63"/>
        <end position="83"/>
    </location>
</feature>
<evidence type="ECO:0000313" key="15">
    <source>
        <dbReference type="Proteomes" id="UP000645555"/>
    </source>
</evidence>
<feature type="transmembrane region" description="Helical" evidence="12">
    <location>
        <begin position="158"/>
        <end position="180"/>
    </location>
</feature>
<keyword evidence="7 12" id="KW-1133">Transmembrane helix</keyword>
<evidence type="ECO:0000256" key="5">
    <source>
        <dbReference type="ARBA" id="ARBA00022826"/>
    </source>
</evidence>
<accession>A0A918NCF6</accession>
<dbReference type="InterPro" id="IPR047871">
    <property type="entry name" value="K_chnl_Slo-like"/>
</dbReference>
<feature type="region of interest" description="Disordered" evidence="11">
    <location>
        <begin position="184"/>
        <end position="208"/>
    </location>
</feature>
<evidence type="ECO:0000256" key="3">
    <source>
        <dbReference type="ARBA" id="ARBA00022538"/>
    </source>
</evidence>
<sequence>MADQSPQAPSGPDMGPDPWSLHVRPSRRAALLAIGRTVSIVVAFVVGYYLLPLDARGAGDAALFALGLLCVLLVFLWEVRTIVRSSHPRLKAVEALAATLALFLVLFAGGYFLLEHSSPGSFNEPLTRTDALYFTVTTLSTVGYGDIAADSEPARVMVMLQMVCGLLFVGGAARVLTGAVQAGLRQQHRGPPSGAGPDTSTPDQEVGP</sequence>
<dbReference type="PANTHER" id="PTHR10027:SF10">
    <property type="entry name" value="SLOWPOKE 2, ISOFORM D"/>
    <property type="match status" value="1"/>
</dbReference>
<feature type="transmembrane region" description="Helical" evidence="12">
    <location>
        <begin position="95"/>
        <end position="114"/>
    </location>
</feature>
<evidence type="ECO:0000259" key="13">
    <source>
        <dbReference type="Pfam" id="PF07885"/>
    </source>
</evidence>
<dbReference type="EMBL" id="BMWD01000007">
    <property type="protein sequence ID" value="GGX57579.1"/>
    <property type="molecule type" value="Genomic_DNA"/>
</dbReference>
<keyword evidence="2" id="KW-0813">Transport</keyword>
<keyword evidence="5" id="KW-0631">Potassium channel</keyword>
<organism evidence="14 15">
    <name type="scientific">Streptomyces fructofermentans</name>
    <dbReference type="NCBI Taxonomy" id="152141"/>
    <lineage>
        <taxon>Bacteria</taxon>
        <taxon>Bacillati</taxon>
        <taxon>Actinomycetota</taxon>
        <taxon>Actinomycetes</taxon>
        <taxon>Kitasatosporales</taxon>
        <taxon>Streptomycetaceae</taxon>
        <taxon>Streptomyces</taxon>
    </lineage>
</organism>
<dbReference type="GO" id="GO:0005267">
    <property type="term" value="F:potassium channel activity"/>
    <property type="evidence" value="ECO:0007669"/>
    <property type="project" value="UniProtKB-KW"/>
</dbReference>
<keyword evidence="10" id="KW-0407">Ion channel</keyword>
<reference evidence="14" key="2">
    <citation type="submission" date="2020-09" db="EMBL/GenBank/DDBJ databases">
        <authorList>
            <person name="Sun Q."/>
            <person name="Ohkuma M."/>
        </authorList>
    </citation>
    <scope>NUCLEOTIDE SEQUENCE</scope>
    <source>
        <strain evidence="14">JCM 4956</strain>
    </source>
</reference>
<feature type="compositionally biased region" description="Polar residues" evidence="11">
    <location>
        <begin position="198"/>
        <end position="208"/>
    </location>
</feature>
<evidence type="ECO:0000256" key="1">
    <source>
        <dbReference type="ARBA" id="ARBA00004141"/>
    </source>
</evidence>
<evidence type="ECO:0000256" key="7">
    <source>
        <dbReference type="ARBA" id="ARBA00022989"/>
    </source>
</evidence>
<evidence type="ECO:0000256" key="4">
    <source>
        <dbReference type="ARBA" id="ARBA00022692"/>
    </source>
</evidence>
<evidence type="ECO:0000256" key="10">
    <source>
        <dbReference type="ARBA" id="ARBA00023303"/>
    </source>
</evidence>
<keyword evidence="15" id="KW-1185">Reference proteome</keyword>
<dbReference type="Pfam" id="PF07885">
    <property type="entry name" value="Ion_trans_2"/>
    <property type="match status" value="1"/>
</dbReference>
<keyword evidence="9 12" id="KW-0472">Membrane</keyword>
<evidence type="ECO:0000256" key="12">
    <source>
        <dbReference type="SAM" id="Phobius"/>
    </source>
</evidence>
<evidence type="ECO:0000256" key="11">
    <source>
        <dbReference type="SAM" id="MobiDB-lite"/>
    </source>
</evidence>
<feature type="transmembrane region" description="Helical" evidence="12">
    <location>
        <begin position="29"/>
        <end position="51"/>
    </location>
</feature>
<protein>
    <submittedName>
        <fullName evidence="14">Metal transporter</fullName>
    </submittedName>
</protein>
<keyword evidence="3" id="KW-0633">Potassium transport</keyword>
<dbReference type="Gene3D" id="1.10.287.70">
    <property type="match status" value="1"/>
</dbReference>
<dbReference type="PANTHER" id="PTHR10027">
    <property type="entry name" value="CALCIUM-ACTIVATED POTASSIUM CHANNEL ALPHA CHAIN"/>
    <property type="match status" value="1"/>
</dbReference>
<name>A0A918NCF6_9ACTN</name>
<evidence type="ECO:0000256" key="8">
    <source>
        <dbReference type="ARBA" id="ARBA00023065"/>
    </source>
</evidence>
<dbReference type="AlphaFoldDB" id="A0A918NCF6"/>
<evidence type="ECO:0000313" key="14">
    <source>
        <dbReference type="EMBL" id="GGX57579.1"/>
    </source>
</evidence>
<keyword evidence="6" id="KW-0630">Potassium</keyword>
<reference evidence="14" key="1">
    <citation type="journal article" date="2014" name="Int. J. Syst. Evol. Microbiol.">
        <title>Complete genome sequence of Corynebacterium casei LMG S-19264T (=DSM 44701T), isolated from a smear-ripened cheese.</title>
        <authorList>
            <consortium name="US DOE Joint Genome Institute (JGI-PGF)"/>
            <person name="Walter F."/>
            <person name="Albersmeier A."/>
            <person name="Kalinowski J."/>
            <person name="Ruckert C."/>
        </authorList>
    </citation>
    <scope>NUCLEOTIDE SEQUENCE</scope>
    <source>
        <strain evidence="14">JCM 4956</strain>
    </source>
</reference>
<evidence type="ECO:0000256" key="2">
    <source>
        <dbReference type="ARBA" id="ARBA00022448"/>
    </source>
</evidence>
<keyword evidence="8" id="KW-0406">Ion transport</keyword>
<proteinExistence type="predicted"/>
<dbReference type="SUPFAM" id="SSF81324">
    <property type="entry name" value="Voltage-gated potassium channels"/>
    <property type="match status" value="1"/>
</dbReference>
<dbReference type="Proteomes" id="UP000645555">
    <property type="component" value="Unassembled WGS sequence"/>
</dbReference>
<keyword evidence="4 12" id="KW-0812">Transmembrane</keyword>
<comment type="caution">
    <text evidence="14">The sequence shown here is derived from an EMBL/GenBank/DDBJ whole genome shotgun (WGS) entry which is preliminary data.</text>
</comment>
<dbReference type="GO" id="GO:0016020">
    <property type="term" value="C:membrane"/>
    <property type="evidence" value="ECO:0007669"/>
    <property type="project" value="UniProtKB-SubCell"/>
</dbReference>
<evidence type="ECO:0000256" key="6">
    <source>
        <dbReference type="ARBA" id="ARBA00022958"/>
    </source>
</evidence>
<feature type="domain" description="Potassium channel" evidence="13">
    <location>
        <begin position="101"/>
        <end position="180"/>
    </location>
</feature>